<dbReference type="Pfam" id="PF06417">
    <property type="entry name" value="EMC4"/>
    <property type="match status" value="1"/>
</dbReference>
<protein>
    <recommendedName>
        <fullName evidence="3">ER membrane protein complex subunit 4</fullName>
    </recommendedName>
</protein>
<evidence type="ECO:0000313" key="10">
    <source>
        <dbReference type="Proteomes" id="UP001431209"/>
    </source>
</evidence>
<name>A0AAW2YVL7_9EUKA</name>
<keyword evidence="7 8" id="KW-0472">Membrane</keyword>
<evidence type="ECO:0000256" key="3">
    <source>
        <dbReference type="ARBA" id="ARBA00020820"/>
    </source>
</evidence>
<sequence length="169" mass="18677">MRNTQKSRKWHIQVPHAQTNVEDPLGYTKTIPVISSGSTASKDAQSGAGNQQLQEKKAWELAQSPFKTLLMTGFLMWMSGNQVNIFPIIITVMALINPFKALFSTNAVFKSFEEEGVAVTLPKLVYFGLNCVGVALAVYKCNNMGLLPQQSDWANTTPLEPQEFSVPIL</sequence>
<dbReference type="Proteomes" id="UP001431209">
    <property type="component" value="Unassembled WGS sequence"/>
</dbReference>
<evidence type="ECO:0000313" key="9">
    <source>
        <dbReference type="EMBL" id="KAL0481488.1"/>
    </source>
</evidence>
<evidence type="ECO:0000256" key="5">
    <source>
        <dbReference type="ARBA" id="ARBA00022824"/>
    </source>
</evidence>
<comment type="subcellular location">
    <subcellularLocation>
        <location evidence="1">Endoplasmic reticulum membrane</location>
        <topology evidence="1">Multi-pass membrane protein</topology>
    </subcellularLocation>
</comment>
<dbReference type="PANTHER" id="PTHR19315">
    <property type="entry name" value="ER MEMBRANE PROTEIN COMPLEX SUBUNIT 4"/>
    <property type="match status" value="1"/>
</dbReference>
<feature type="transmembrane region" description="Helical" evidence="8">
    <location>
        <begin position="74"/>
        <end position="96"/>
    </location>
</feature>
<keyword evidence="10" id="KW-1185">Reference proteome</keyword>
<reference evidence="9 10" key="1">
    <citation type="submission" date="2024-03" db="EMBL/GenBank/DDBJ databases">
        <title>The Acrasis kona genome and developmental transcriptomes reveal deep origins of eukaryotic multicellular pathways.</title>
        <authorList>
            <person name="Sheikh S."/>
            <person name="Fu C.-J."/>
            <person name="Brown M.W."/>
            <person name="Baldauf S.L."/>
        </authorList>
    </citation>
    <scope>NUCLEOTIDE SEQUENCE [LARGE SCALE GENOMIC DNA]</scope>
    <source>
        <strain evidence="9 10">ATCC MYA-3509</strain>
    </source>
</reference>
<comment type="caution">
    <text evidence="9">The sequence shown here is derived from an EMBL/GenBank/DDBJ whole genome shotgun (WGS) entry which is preliminary data.</text>
</comment>
<proteinExistence type="inferred from homology"/>
<evidence type="ECO:0000256" key="2">
    <source>
        <dbReference type="ARBA" id="ARBA00007715"/>
    </source>
</evidence>
<dbReference type="EMBL" id="JAOPGA020000768">
    <property type="protein sequence ID" value="KAL0481488.1"/>
    <property type="molecule type" value="Genomic_DNA"/>
</dbReference>
<accession>A0AAW2YVL7</accession>
<organism evidence="9 10">
    <name type="scientific">Acrasis kona</name>
    <dbReference type="NCBI Taxonomy" id="1008807"/>
    <lineage>
        <taxon>Eukaryota</taxon>
        <taxon>Discoba</taxon>
        <taxon>Heterolobosea</taxon>
        <taxon>Tetramitia</taxon>
        <taxon>Eutetramitia</taxon>
        <taxon>Acrasidae</taxon>
        <taxon>Acrasis</taxon>
    </lineage>
</organism>
<evidence type="ECO:0000256" key="6">
    <source>
        <dbReference type="ARBA" id="ARBA00022989"/>
    </source>
</evidence>
<keyword evidence="4 8" id="KW-0812">Transmembrane</keyword>
<dbReference type="InterPro" id="IPR009445">
    <property type="entry name" value="TMEM85/Emc4"/>
</dbReference>
<evidence type="ECO:0000256" key="7">
    <source>
        <dbReference type="ARBA" id="ARBA00023136"/>
    </source>
</evidence>
<keyword evidence="6 8" id="KW-1133">Transmembrane helix</keyword>
<feature type="transmembrane region" description="Helical" evidence="8">
    <location>
        <begin position="116"/>
        <end position="139"/>
    </location>
</feature>
<evidence type="ECO:0000256" key="8">
    <source>
        <dbReference type="SAM" id="Phobius"/>
    </source>
</evidence>
<gene>
    <name evidence="9" type="ORF">AKO1_011257</name>
</gene>
<evidence type="ECO:0000256" key="4">
    <source>
        <dbReference type="ARBA" id="ARBA00022692"/>
    </source>
</evidence>
<dbReference type="GO" id="GO:0005789">
    <property type="term" value="C:endoplasmic reticulum membrane"/>
    <property type="evidence" value="ECO:0007669"/>
    <property type="project" value="UniProtKB-SubCell"/>
</dbReference>
<comment type="similarity">
    <text evidence="2">Belongs to the EMC4 family.</text>
</comment>
<keyword evidence="5" id="KW-0256">Endoplasmic reticulum</keyword>
<dbReference type="AlphaFoldDB" id="A0AAW2YVL7"/>
<evidence type="ECO:0000256" key="1">
    <source>
        <dbReference type="ARBA" id="ARBA00004477"/>
    </source>
</evidence>